<protein>
    <submittedName>
        <fullName evidence="9">CLN1 protein</fullName>
    </submittedName>
    <submittedName>
        <fullName evidence="10">Cyclin-like protein</fullName>
    </submittedName>
</protein>
<dbReference type="SMART" id="SM00385">
    <property type="entry name" value="CYCLIN"/>
    <property type="match status" value="1"/>
</dbReference>
<evidence type="ECO:0000256" key="4">
    <source>
        <dbReference type="ARBA" id="ARBA00023306"/>
    </source>
</evidence>
<feature type="region of interest" description="Disordered" evidence="7">
    <location>
        <begin position="332"/>
        <end position="351"/>
    </location>
</feature>
<dbReference type="OrthoDB" id="5590282at2759"/>
<name>A0A0H5C2W2_CYBJN</name>
<dbReference type="STRING" id="983966.A0A0H5C2W2"/>
<accession>A0A0H5C2W2</accession>
<dbReference type="Proteomes" id="UP000094389">
    <property type="component" value="Unassembled WGS sequence"/>
</dbReference>
<comment type="similarity">
    <text evidence="1 6">Belongs to the cyclin family.</text>
</comment>
<evidence type="ECO:0000313" key="10">
    <source>
        <dbReference type="EMBL" id="ODV72830.1"/>
    </source>
</evidence>
<dbReference type="InterPro" id="IPR006671">
    <property type="entry name" value="Cyclin_N"/>
</dbReference>
<keyword evidence="3 6" id="KW-0195">Cyclin</keyword>
<gene>
    <name evidence="9" type="primary">CLN1</name>
    <name evidence="9" type="ORF">BN1211_2427</name>
    <name evidence="10" type="ORF">CYBJADRAFT_101913</name>
</gene>
<evidence type="ECO:0000256" key="7">
    <source>
        <dbReference type="SAM" id="MobiDB-lite"/>
    </source>
</evidence>
<reference evidence="9" key="1">
    <citation type="submission" date="2014-12" db="EMBL/GenBank/DDBJ databases">
        <authorList>
            <person name="Jaenicke S."/>
        </authorList>
    </citation>
    <scope>NUCLEOTIDE SEQUENCE [LARGE SCALE GENOMIC DNA]</scope>
    <source>
        <strain evidence="9">CBS1600</strain>
    </source>
</reference>
<dbReference type="GO" id="GO:0016538">
    <property type="term" value="F:cyclin-dependent protein serine/threonine kinase regulator activity"/>
    <property type="evidence" value="ECO:0007669"/>
    <property type="project" value="UniProtKB-ARBA"/>
</dbReference>
<dbReference type="Proteomes" id="UP000038830">
    <property type="component" value="Unassembled WGS sequence"/>
</dbReference>
<dbReference type="Pfam" id="PF00134">
    <property type="entry name" value="Cyclin_N"/>
    <property type="match status" value="1"/>
</dbReference>
<organism evidence="9 11">
    <name type="scientific">Cyberlindnera jadinii (strain ATCC 18201 / CBS 1600 / BCRC 20928 / JCM 3617 / NBRC 0987 / NRRL Y-1542)</name>
    <name type="common">Torula yeast</name>
    <name type="synonym">Candida utilis</name>
    <dbReference type="NCBI Taxonomy" id="983966"/>
    <lineage>
        <taxon>Eukaryota</taxon>
        <taxon>Fungi</taxon>
        <taxon>Dikarya</taxon>
        <taxon>Ascomycota</taxon>
        <taxon>Saccharomycotina</taxon>
        <taxon>Saccharomycetes</taxon>
        <taxon>Phaffomycetales</taxon>
        <taxon>Phaffomycetaceae</taxon>
        <taxon>Cyberlindnera</taxon>
    </lineage>
</organism>
<evidence type="ECO:0000313" key="9">
    <source>
        <dbReference type="EMBL" id="CEP22151.1"/>
    </source>
</evidence>
<dbReference type="EMBL" id="KV453933">
    <property type="protein sequence ID" value="ODV72830.1"/>
    <property type="molecule type" value="Genomic_DNA"/>
</dbReference>
<keyword evidence="12" id="KW-1185">Reference proteome</keyword>
<feature type="domain" description="Cyclin-like" evidence="8">
    <location>
        <begin position="70"/>
        <end position="179"/>
    </location>
</feature>
<evidence type="ECO:0000256" key="2">
    <source>
        <dbReference type="ARBA" id="ARBA00022618"/>
    </source>
</evidence>
<dbReference type="CDD" id="cd20559">
    <property type="entry name" value="CYCLIN_ScCLN_like"/>
    <property type="match status" value="1"/>
</dbReference>
<dbReference type="InterPro" id="IPR048258">
    <property type="entry name" value="Cyclins_cyclin-box"/>
</dbReference>
<dbReference type="PANTHER" id="PTHR21615">
    <property type="entry name" value="CYCLIN N-TERMINAL DOMAIN-CONTAINING PROTEIN 1"/>
    <property type="match status" value="1"/>
</dbReference>
<dbReference type="GO" id="GO:0051301">
    <property type="term" value="P:cell division"/>
    <property type="evidence" value="ECO:0007669"/>
    <property type="project" value="UniProtKB-KW"/>
</dbReference>
<dbReference type="Gene3D" id="1.10.472.10">
    <property type="entry name" value="Cyclin-like"/>
    <property type="match status" value="1"/>
</dbReference>
<accession>A0A1E4S017</accession>
<dbReference type="InterPro" id="IPR013763">
    <property type="entry name" value="Cyclin-like_dom"/>
</dbReference>
<evidence type="ECO:0000259" key="8">
    <source>
        <dbReference type="SMART" id="SM00385"/>
    </source>
</evidence>
<evidence type="ECO:0000256" key="6">
    <source>
        <dbReference type="RuleBase" id="RU000383"/>
    </source>
</evidence>
<reference evidence="11" key="2">
    <citation type="journal article" date="2015" name="J. Biotechnol.">
        <title>The structure of the Cyberlindnera jadinii genome and its relation to Candida utilis analyzed by the occurrence of single nucleotide polymorphisms.</title>
        <authorList>
            <person name="Rupp O."/>
            <person name="Brinkrolf K."/>
            <person name="Buerth C."/>
            <person name="Kunigo M."/>
            <person name="Schneider J."/>
            <person name="Jaenicke S."/>
            <person name="Goesmann A."/>
            <person name="Puehler A."/>
            <person name="Jaeger K.-E."/>
            <person name="Ernst J.F."/>
        </authorList>
    </citation>
    <scope>NUCLEOTIDE SEQUENCE [LARGE SCALE GENOMIC DNA]</scope>
    <source>
        <strain evidence="11">ATCC 18201 / CBS 1600 / BCRC 20928 / JCM 3617 / NBRC 0987 / NRRL Y-1542</strain>
    </source>
</reference>
<dbReference type="SUPFAM" id="SSF47954">
    <property type="entry name" value="Cyclin-like"/>
    <property type="match status" value="1"/>
</dbReference>
<sequence length="351" mass="40346">MPGLVVTATQIQYPFQLSTSELLTHRQTILEYRDELSQSLHAMAKISKPDLSLISQQPELKPSLRAPILEFLLHISIKTKVTYGIYYQAVRLFDRYCSKRIVLREQLQLVLATCLWIAAKTAGGCNHIINNTTVPTGGRFHGPNPRARIPRLSELCILCQDDQKYDEGMFVQMERHILDTLNWDICEPHMTNWLLDFYENNLVQFEMENMVDKVEIINCKRFIMECCLLELKLMELHPAQLAQVLLSILQANLPQHATSSTFQSELNFVEPLDPNQLKYYTQMAYDTVLKLPNNMLQFYSKLQGVTQLYHTILKHSIQVDSTLQTPVRPQFLPTPPASRRGSPVGTMNNIV</sequence>
<dbReference type="GO" id="GO:0007089">
    <property type="term" value="P:traversing start control point of mitotic cell cycle"/>
    <property type="evidence" value="ECO:0007669"/>
    <property type="project" value="UniProtKB-ARBA"/>
</dbReference>
<dbReference type="GeneID" id="30986427"/>
<keyword evidence="4" id="KW-0131">Cell cycle</keyword>
<proteinExistence type="inferred from homology"/>
<evidence type="ECO:0000256" key="5">
    <source>
        <dbReference type="ARBA" id="ARBA00053308"/>
    </source>
</evidence>
<dbReference type="GO" id="GO:0000307">
    <property type="term" value="C:cyclin-dependent protein kinase holoenzyme complex"/>
    <property type="evidence" value="ECO:0007669"/>
    <property type="project" value="UniProtKB-ARBA"/>
</dbReference>
<evidence type="ECO:0000313" key="12">
    <source>
        <dbReference type="Proteomes" id="UP000094389"/>
    </source>
</evidence>
<evidence type="ECO:0000313" key="11">
    <source>
        <dbReference type="Proteomes" id="UP000038830"/>
    </source>
</evidence>
<dbReference type="FunFam" id="1.10.472.10:FF:000080">
    <property type="entry name" value="G1/S-specific cyclin"/>
    <property type="match status" value="1"/>
</dbReference>
<evidence type="ECO:0000256" key="1">
    <source>
        <dbReference type="ARBA" id="ARBA00008742"/>
    </source>
</evidence>
<dbReference type="OMA" id="FREMELH"/>
<dbReference type="RefSeq" id="XP_020069869.1">
    <property type="nucleotide sequence ID" value="XM_020212031.1"/>
</dbReference>
<keyword evidence="2" id="KW-0132">Cell division</keyword>
<dbReference type="PANTHER" id="PTHR21615:SF2">
    <property type="entry name" value="CYCLIN N-TERMINAL DOMAIN-CONTAINING PROTEIN 1"/>
    <property type="match status" value="1"/>
</dbReference>
<dbReference type="EMBL" id="CDQK01000003">
    <property type="protein sequence ID" value="CEP22151.1"/>
    <property type="molecule type" value="Genomic_DNA"/>
</dbReference>
<dbReference type="PROSITE" id="PS00292">
    <property type="entry name" value="CYCLINS"/>
    <property type="match status" value="1"/>
</dbReference>
<evidence type="ECO:0000256" key="3">
    <source>
        <dbReference type="ARBA" id="ARBA00023127"/>
    </source>
</evidence>
<reference evidence="10 12" key="3">
    <citation type="journal article" date="2016" name="Proc. Natl. Acad. Sci. U.S.A.">
        <title>Comparative genomics of biotechnologically important yeasts.</title>
        <authorList>
            <person name="Riley R."/>
            <person name="Haridas S."/>
            <person name="Wolfe K.H."/>
            <person name="Lopes M.R."/>
            <person name="Hittinger C.T."/>
            <person name="Goeker M."/>
            <person name="Salamov A.A."/>
            <person name="Wisecaver J.H."/>
            <person name="Long T.M."/>
            <person name="Calvey C.H."/>
            <person name="Aerts A.L."/>
            <person name="Barry K.W."/>
            <person name="Choi C."/>
            <person name="Clum A."/>
            <person name="Coughlan A.Y."/>
            <person name="Deshpande S."/>
            <person name="Douglass A.P."/>
            <person name="Hanson S.J."/>
            <person name="Klenk H.-P."/>
            <person name="LaButti K.M."/>
            <person name="Lapidus A."/>
            <person name="Lindquist E.A."/>
            <person name="Lipzen A.M."/>
            <person name="Meier-Kolthoff J.P."/>
            <person name="Ohm R.A."/>
            <person name="Otillar R.P."/>
            <person name="Pangilinan J.L."/>
            <person name="Peng Y."/>
            <person name="Rokas A."/>
            <person name="Rosa C.A."/>
            <person name="Scheuner C."/>
            <person name="Sibirny A.A."/>
            <person name="Slot J.C."/>
            <person name="Stielow J.B."/>
            <person name="Sun H."/>
            <person name="Kurtzman C.P."/>
            <person name="Blackwell M."/>
            <person name="Grigoriev I.V."/>
            <person name="Jeffries T.W."/>
        </authorList>
    </citation>
    <scope>NUCLEOTIDE SEQUENCE [LARGE SCALE GENOMIC DNA]</scope>
    <source>
        <strain evidence="12">ATCC 18201 / CBS 1600 / BCRC 20928 / JCM 3617 / NBRC 0987 / NRRL Y-1542</strain>
        <strain evidence="10">NRRL Y-1542</strain>
    </source>
</reference>
<dbReference type="AlphaFoldDB" id="A0A0H5C2W2"/>
<dbReference type="InterPro" id="IPR036915">
    <property type="entry name" value="Cyclin-like_sf"/>
</dbReference>
<comment type="function">
    <text evidence="5">Essential for the control of the cell cycle at the G1/S (start) transition. Interacts with the CDC28 protein kinase to form MPF.</text>
</comment>